<reference evidence="3" key="1">
    <citation type="submission" date="2017-12" db="EMBL/GenBank/DDBJ databases">
        <title>FDA dAtabase for Regulatory Grade micrObial Sequences (FDA-ARGOS): Supporting development and validation of Infectious Disease Dx tests.</title>
        <authorList>
            <person name="Hoffmann M."/>
            <person name="Allard M."/>
            <person name="Evans P."/>
            <person name="Brown E."/>
            <person name="Tallon L.J."/>
            <person name="Sadzewicz L."/>
            <person name="Sengamalay N."/>
            <person name="Ott S."/>
            <person name="Godinez A."/>
            <person name="Nagaraj S."/>
            <person name="Vavikolanu K."/>
            <person name="Aluvathingal J."/>
            <person name="Nadendla S."/>
            <person name="Hobson J."/>
            <person name="Sichtig H."/>
        </authorList>
    </citation>
    <scope>NUCLEOTIDE SEQUENCE [LARGE SCALE GENOMIC DNA]</scope>
    <source>
        <strain evidence="3">LMG 3418</strain>
    </source>
</reference>
<feature type="transmembrane region" description="Helical" evidence="1">
    <location>
        <begin position="91"/>
        <end position="109"/>
    </location>
</feature>
<feature type="transmembrane region" description="Helical" evidence="1">
    <location>
        <begin position="36"/>
        <end position="53"/>
    </location>
</feature>
<evidence type="ECO:0000256" key="1">
    <source>
        <dbReference type="SAM" id="Phobius"/>
    </source>
</evidence>
<keyword evidence="1" id="KW-1133">Transmembrane helix</keyword>
<protein>
    <submittedName>
        <fullName evidence="2">Uncharacterized protein</fullName>
    </submittedName>
</protein>
<sequence>MTHSSRSYLCYVGIFYLTCHLTPLEIQQLKMAIMKFKWVACGIIFYFTGLLVFKSFVYNAYNLNFCILIIVHIYLNIKIDSYILKQNDHDISWPFLIINVFMMIKSLTYKKVLLKAKLF</sequence>
<keyword evidence="1" id="KW-0812">Transmembrane</keyword>
<gene>
    <name evidence="2" type="ORF">AL468_19685</name>
</gene>
<keyword evidence="1" id="KW-0472">Membrane</keyword>
<accession>A0ABM6SG64</accession>
<organism evidence="2 3">
    <name type="scientific">Vibrio diabolicus</name>
    <dbReference type="NCBI Taxonomy" id="50719"/>
    <lineage>
        <taxon>Bacteria</taxon>
        <taxon>Pseudomonadati</taxon>
        <taxon>Pseudomonadota</taxon>
        <taxon>Gammaproteobacteria</taxon>
        <taxon>Vibrionales</taxon>
        <taxon>Vibrionaceae</taxon>
        <taxon>Vibrio</taxon>
        <taxon>Vibrio diabolicus subgroup</taxon>
    </lineage>
</organism>
<dbReference type="EMBL" id="CP014133">
    <property type="protein sequence ID" value="AVH29374.1"/>
    <property type="molecule type" value="Genomic_DNA"/>
</dbReference>
<feature type="transmembrane region" description="Helical" evidence="1">
    <location>
        <begin position="6"/>
        <end position="24"/>
    </location>
</feature>
<keyword evidence="3" id="KW-1185">Reference proteome</keyword>
<feature type="transmembrane region" description="Helical" evidence="1">
    <location>
        <begin position="59"/>
        <end position="79"/>
    </location>
</feature>
<dbReference type="Proteomes" id="UP000237665">
    <property type="component" value="Chromosome 2"/>
</dbReference>
<evidence type="ECO:0000313" key="3">
    <source>
        <dbReference type="Proteomes" id="UP000237665"/>
    </source>
</evidence>
<name>A0ABM6SG64_9VIBR</name>
<proteinExistence type="predicted"/>
<evidence type="ECO:0000313" key="2">
    <source>
        <dbReference type="EMBL" id="AVH29374.1"/>
    </source>
</evidence>